<dbReference type="Proteomes" id="UP000019132">
    <property type="component" value="Unassembled WGS sequence"/>
</dbReference>
<protein>
    <submittedName>
        <fullName evidence="1">Uncharacterized protein</fullName>
    </submittedName>
</protein>
<dbReference type="HOGENOM" id="CLU_3038821_0_0_1"/>
<organism evidence="1 2">
    <name type="scientific">Globisporangium ultimum (strain ATCC 200006 / CBS 805.95 / DAOM BR144)</name>
    <name type="common">Pythium ultimum</name>
    <dbReference type="NCBI Taxonomy" id="431595"/>
    <lineage>
        <taxon>Eukaryota</taxon>
        <taxon>Sar</taxon>
        <taxon>Stramenopiles</taxon>
        <taxon>Oomycota</taxon>
        <taxon>Peronosporomycetes</taxon>
        <taxon>Pythiales</taxon>
        <taxon>Pythiaceae</taxon>
        <taxon>Globisporangium</taxon>
    </lineage>
</organism>
<proteinExistence type="predicted"/>
<dbReference type="EMBL" id="ADOS01000989">
    <property type="status" value="NOT_ANNOTATED_CDS"/>
    <property type="molecule type" value="Genomic_DNA"/>
</dbReference>
<accession>K3XDB9</accession>
<dbReference type="InParanoid" id="K3XDB9"/>
<evidence type="ECO:0000313" key="2">
    <source>
        <dbReference type="Proteomes" id="UP000019132"/>
    </source>
</evidence>
<dbReference type="VEuPathDB" id="FungiDB:PYU1_G015187"/>
<dbReference type="AlphaFoldDB" id="K3XDB9"/>
<reference evidence="1" key="3">
    <citation type="submission" date="2015-02" db="UniProtKB">
        <authorList>
            <consortium name="EnsemblProtists"/>
        </authorList>
    </citation>
    <scope>IDENTIFICATION</scope>
    <source>
        <strain evidence="1">DAOM BR144</strain>
    </source>
</reference>
<dbReference type="EnsemblProtists" id="PYU1_T015218">
    <property type="protein sequence ID" value="PYU1_T015218"/>
    <property type="gene ID" value="PYU1_G015187"/>
</dbReference>
<reference evidence="2" key="1">
    <citation type="journal article" date="2010" name="Genome Biol.">
        <title>Genome sequence of the necrotrophic plant pathogen Pythium ultimum reveals original pathogenicity mechanisms and effector repertoire.</title>
        <authorList>
            <person name="Levesque C.A."/>
            <person name="Brouwer H."/>
            <person name="Cano L."/>
            <person name="Hamilton J.P."/>
            <person name="Holt C."/>
            <person name="Huitema E."/>
            <person name="Raffaele S."/>
            <person name="Robideau G.P."/>
            <person name="Thines M."/>
            <person name="Win J."/>
            <person name="Zerillo M.M."/>
            <person name="Beakes G.W."/>
            <person name="Boore J.L."/>
            <person name="Busam D."/>
            <person name="Dumas B."/>
            <person name="Ferriera S."/>
            <person name="Fuerstenberg S.I."/>
            <person name="Gachon C.M."/>
            <person name="Gaulin E."/>
            <person name="Govers F."/>
            <person name="Grenville-Briggs L."/>
            <person name="Horner N."/>
            <person name="Hostetler J."/>
            <person name="Jiang R.H."/>
            <person name="Johnson J."/>
            <person name="Krajaejun T."/>
            <person name="Lin H."/>
            <person name="Meijer H.J."/>
            <person name="Moore B."/>
            <person name="Morris P."/>
            <person name="Phuntmart V."/>
            <person name="Puiu D."/>
            <person name="Shetty J."/>
            <person name="Stajich J.E."/>
            <person name="Tripathy S."/>
            <person name="Wawra S."/>
            <person name="van West P."/>
            <person name="Whitty B.R."/>
            <person name="Coutinho P.M."/>
            <person name="Henrissat B."/>
            <person name="Martin F."/>
            <person name="Thomas P.D."/>
            <person name="Tyler B.M."/>
            <person name="De Vries R.P."/>
            <person name="Kamoun S."/>
            <person name="Yandell M."/>
            <person name="Tisserat N."/>
            <person name="Buell C.R."/>
        </authorList>
    </citation>
    <scope>NUCLEOTIDE SEQUENCE</scope>
    <source>
        <strain evidence="2">DAOM:BR144</strain>
    </source>
</reference>
<sequence length="55" mass="5976">IPDAGRGGGVLCAGLLRDVHVGQEPVQPRLDGSRDLVPILRRRRAAPDLLQRHCV</sequence>
<name>K3XDB9_GLOUD</name>
<reference evidence="2" key="2">
    <citation type="submission" date="2010-04" db="EMBL/GenBank/DDBJ databases">
        <authorList>
            <person name="Buell R."/>
            <person name="Hamilton J."/>
            <person name="Hostetler J."/>
        </authorList>
    </citation>
    <scope>NUCLEOTIDE SEQUENCE [LARGE SCALE GENOMIC DNA]</scope>
    <source>
        <strain evidence="2">DAOM:BR144</strain>
    </source>
</reference>
<keyword evidence="2" id="KW-1185">Reference proteome</keyword>
<evidence type="ECO:0000313" key="1">
    <source>
        <dbReference type="EnsemblProtists" id="PYU1_T015218"/>
    </source>
</evidence>